<gene>
    <name evidence="1" type="ORF">B4098_0520</name>
</gene>
<accession>A0A150K5W3</accession>
<dbReference type="AlphaFoldDB" id="A0A150K5W3"/>
<proteinExistence type="predicted"/>
<protein>
    <submittedName>
        <fullName evidence="1">Uncharacterized protein</fullName>
    </submittedName>
</protein>
<reference evidence="1 2" key="1">
    <citation type="submission" date="2016-01" db="EMBL/GenBank/DDBJ databases">
        <title>Genome Sequences of Twelve Sporeforming Bacillus Species Isolated from Foods.</title>
        <authorList>
            <person name="Berendsen E.M."/>
            <person name="Wells-Bennik M.H."/>
            <person name="Krawcyk A.O."/>
            <person name="De Jong A."/>
            <person name="Holsappel S."/>
            <person name="Eijlander R.T."/>
            <person name="Kuipers O.P."/>
        </authorList>
    </citation>
    <scope>NUCLEOTIDE SEQUENCE [LARGE SCALE GENOMIC DNA]</scope>
    <source>
        <strain evidence="1 2">B4098</strain>
    </source>
</reference>
<organism evidence="1 2">
    <name type="scientific">Heyndrickxia coagulans</name>
    <name type="common">Weizmannia coagulans</name>
    <dbReference type="NCBI Taxonomy" id="1398"/>
    <lineage>
        <taxon>Bacteria</taxon>
        <taxon>Bacillati</taxon>
        <taxon>Bacillota</taxon>
        <taxon>Bacilli</taxon>
        <taxon>Bacillales</taxon>
        <taxon>Bacillaceae</taxon>
        <taxon>Heyndrickxia</taxon>
    </lineage>
</organism>
<name>A0A150K5W3_HEYCO</name>
<evidence type="ECO:0000313" key="2">
    <source>
        <dbReference type="Proteomes" id="UP000075288"/>
    </source>
</evidence>
<sequence>MQTVPVHSCILLLYACGPCFMRPLCTRQGLRLATGLGPVPALLRCIGSTRFTF</sequence>
<evidence type="ECO:0000313" key="1">
    <source>
        <dbReference type="EMBL" id="KYC64846.1"/>
    </source>
</evidence>
<dbReference type="Proteomes" id="UP000075288">
    <property type="component" value="Unassembled WGS sequence"/>
</dbReference>
<dbReference type="PATRIC" id="fig|1398.26.peg.1709"/>
<comment type="caution">
    <text evidence="1">The sequence shown here is derived from an EMBL/GenBank/DDBJ whole genome shotgun (WGS) entry which is preliminary data.</text>
</comment>
<dbReference type="EMBL" id="LQYG01000023">
    <property type="protein sequence ID" value="KYC64846.1"/>
    <property type="molecule type" value="Genomic_DNA"/>
</dbReference>